<gene>
    <name evidence="8" type="ORF">CRI93_02865</name>
</gene>
<evidence type="ECO:0000259" key="6">
    <source>
        <dbReference type="Pfam" id="PF00107"/>
    </source>
</evidence>
<evidence type="ECO:0000313" key="9">
    <source>
        <dbReference type="Proteomes" id="UP000221024"/>
    </source>
</evidence>
<feature type="domain" description="Alcohol dehydrogenase-like N-terminal" evidence="7">
    <location>
        <begin position="25"/>
        <end position="138"/>
    </location>
</feature>
<dbReference type="Pfam" id="PF00107">
    <property type="entry name" value="ADH_zinc_N"/>
    <property type="match status" value="1"/>
</dbReference>
<dbReference type="Gene3D" id="3.40.50.720">
    <property type="entry name" value="NAD(P)-binding Rossmann-like Domain"/>
    <property type="match status" value="1"/>
</dbReference>
<comment type="similarity">
    <text evidence="2">Belongs to the zinc-containing alcohol dehydrogenase family.</text>
</comment>
<comment type="caution">
    <text evidence="8">The sequence shown here is derived from an EMBL/GenBank/DDBJ whole genome shotgun (WGS) entry which is preliminary data.</text>
</comment>
<reference evidence="8 9" key="1">
    <citation type="submission" date="2017-10" db="EMBL/GenBank/DDBJ databases">
        <title>Draft genome of Longimonas halophila.</title>
        <authorList>
            <person name="Goh K.M."/>
            <person name="Shamsir M.S."/>
            <person name="Lim S.W."/>
        </authorList>
    </citation>
    <scope>NUCLEOTIDE SEQUENCE [LARGE SCALE GENOMIC DNA]</scope>
    <source>
        <strain evidence="8 9">KCTC 42399</strain>
    </source>
</reference>
<keyword evidence="4" id="KW-0862">Zinc</keyword>
<evidence type="ECO:0000259" key="7">
    <source>
        <dbReference type="Pfam" id="PF08240"/>
    </source>
</evidence>
<dbReference type="InterPro" id="IPR013154">
    <property type="entry name" value="ADH-like_N"/>
</dbReference>
<dbReference type="InterPro" id="IPR036291">
    <property type="entry name" value="NAD(P)-bd_dom_sf"/>
</dbReference>
<evidence type="ECO:0000256" key="4">
    <source>
        <dbReference type="ARBA" id="ARBA00022833"/>
    </source>
</evidence>
<accession>A0A2H3P0P1</accession>
<feature type="domain" description="Alcohol dehydrogenase-like C-terminal" evidence="6">
    <location>
        <begin position="176"/>
        <end position="299"/>
    </location>
</feature>
<proteinExistence type="inferred from homology"/>
<dbReference type="Gene3D" id="3.90.180.10">
    <property type="entry name" value="Medium-chain alcohol dehydrogenases, catalytic domain"/>
    <property type="match status" value="1"/>
</dbReference>
<evidence type="ECO:0000256" key="3">
    <source>
        <dbReference type="ARBA" id="ARBA00022723"/>
    </source>
</evidence>
<dbReference type="GO" id="GO:0016491">
    <property type="term" value="F:oxidoreductase activity"/>
    <property type="evidence" value="ECO:0007669"/>
    <property type="project" value="UniProtKB-KW"/>
</dbReference>
<keyword evidence="5" id="KW-0560">Oxidoreductase</keyword>
<name>A0A2H3P0P1_9BACT</name>
<dbReference type="AlphaFoldDB" id="A0A2H3P0P1"/>
<sequence>MRAVRLHGPGDVRVESVEVPSPVANGQVRLRMRSVGICGSDLHHYREGSTGGNAPDSPLVLGHEIAAEVPPESADTLGLEAGTLVAVDPAHPCRRCEWCERGHPNLCPHVEFKGVEAHRGGLTEYLMAYPDEIIPVPKSFDADTTALLEPLGVAIHALDLAKLRVMDTVAVLGAGPIGLLCAQVAQAVGAGSCYVVDPLEYRTEMAADLGADAVATDLSAIEEWTSGRGVDVVIEATNDPKGIGDALHSVRIGGDVVLVGIPEGNEHILTASTARRKGATVKWSRRMGHVYPRAIRMVQSGRVAIDPLITHRFPLSESPEALALQSRYDDGVIKAAVYQEAGL</sequence>
<evidence type="ECO:0000256" key="2">
    <source>
        <dbReference type="ARBA" id="ARBA00008072"/>
    </source>
</evidence>
<evidence type="ECO:0000256" key="1">
    <source>
        <dbReference type="ARBA" id="ARBA00001947"/>
    </source>
</evidence>
<comment type="cofactor">
    <cofactor evidence="1">
        <name>Zn(2+)</name>
        <dbReference type="ChEBI" id="CHEBI:29105"/>
    </cofactor>
</comment>
<evidence type="ECO:0000256" key="5">
    <source>
        <dbReference type="ARBA" id="ARBA00023002"/>
    </source>
</evidence>
<dbReference type="PANTHER" id="PTHR43161:SF9">
    <property type="entry name" value="SORBITOL DEHYDROGENASE"/>
    <property type="match status" value="1"/>
</dbReference>
<evidence type="ECO:0000313" key="8">
    <source>
        <dbReference type="EMBL" id="PEN08903.1"/>
    </source>
</evidence>
<dbReference type="Proteomes" id="UP000221024">
    <property type="component" value="Unassembled WGS sequence"/>
</dbReference>
<dbReference type="SUPFAM" id="SSF51735">
    <property type="entry name" value="NAD(P)-binding Rossmann-fold domains"/>
    <property type="match status" value="1"/>
</dbReference>
<dbReference type="GO" id="GO:0046872">
    <property type="term" value="F:metal ion binding"/>
    <property type="evidence" value="ECO:0007669"/>
    <property type="project" value="UniProtKB-KW"/>
</dbReference>
<dbReference type="SUPFAM" id="SSF50129">
    <property type="entry name" value="GroES-like"/>
    <property type="match status" value="1"/>
</dbReference>
<organism evidence="8 9">
    <name type="scientific">Longimonas halophila</name>
    <dbReference type="NCBI Taxonomy" id="1469170"/>
    <lineage>
        <taxon>Bacteria</taxon>
        <taxon>Pseudomonadati</taxon>
        <taxon>Rhodothermota</taxon>
        <taxon>Rhodothermia</taxon>
        <taxon>Rhodothermales</taxon>
        <taxon>Salisaetaceae</taxon>
        <taxon>Longimonas</taxon>
    </lineage>
</organism>
<keyword evidence="9" id="KW-1185">Reference proteome</keyword>
<dbReference type="PANTHER" id="PTHR43161">
    <property type="entry name" value="SORBITOL DEHYDROGENASE"/>
    <property type="match status" value="1"/>
</dbReference>
<dbReference type="Pfam" id="PF08240">
    <property type="entry name" value="ADH_N"/>
    <property type="match status" value="1"/>
</dbReference>
<dbReference type="InterPro" id="IPR011032">
    <property type="entry name" value="GroES-like_sf"/>
</dbReference>
<dbReference type="OrthoDB" id="9787435at2"/>
<keyword evidence="3" id="KW-0479">Metal-binding</keyword>
<dbReference type="InterPro" id="IPR013149">
    <property type="entry name" value="ADH-like_C"/>
</dbReference>
<dbReference type="EMBL" id="PDEP01000002">
    <property type="protein sequence ID" value="PEN08903.1"/>
    <property type="molecule type" value="Genomic_DNA"/>
</dbReference>
<protein>
    <submittedName>
        <fullName evidence="8">Alcohol dehydrogenase</fullName>
    </submittedName>
</protein>